<keyword evidence="3" id="KW-1185">Reference proteome</keyword>
<dbReference type="EMBL" id="JACIEP010000038">
    <property type="protein sequence ID" value="MBB4038364.1"/>
    <property type="molecule type" value="Genomic_DNA"/>
</dbReference>
<protein>
    <submittedName>
        <fullName evidence="2">Uncharacterized protein</fullName>
    </submittedName>
</protein>
<dbReference type="AlphaFoldDB" id="A0A840CXS1"/>
<proteinExistence type="predicted"/>
<organism evidence="2 3">
    <name type="scientific">Dysgonomonas hofstadii</name>
    <dbReference type="NCBI Taxonomy" id="637886"/>
    <lineage>
        <taxon>Bacteria</taxon>
        <taxon>Pseudomonadati</taxon>
        <taxon>Bacteroidota</taxon>
        <taxon>Bacteroidia</taxon>
        <taxon>Bacteroidales</taxon>
        <taxon>Dysgonomonadaceae</taxon>
        <taxon>Dysgonomonas</taxon>
    </lineage>
</organism>
<evidence type="ECO:0000256" key="1">
    <source>
        <dbReference type="SAM" id="SignalP"/>
    </source>
</evidence>
<keyword evidence="1" id="KW-0732">Signal</keyword>
<feature type="chain" id="PRO_5032587068" evidence="1">
    <location>
        <begin position="21"/>
        <end position="169"/>
    </location>
</feature>
<reference evidence="2 3" key="1">
    <citation type="submission" date="2020-08" db="EMBL/GenBank/DDBJ databases">
        <title>Genomic Encyclopedia of Type Strains, Phase IV (KMG-IV): sequencing the most valuable type-strain genomes for metagenomic binning, comparative biology and taxonomic classification.</title>
        <authorList>
            <person name="Goeker M."/>
        </authorList>
    </citation>
    <scope>NUCLEOTIDE SEQUENCE [LARGE SCALE GENOMIC DNA]</scope>
    <source>
        <strain evidence="2 3">DSM 104969</strain>
    </source>
</reference>
<name>A0A840CXS1_9BACT</name>
<evidence type="ECO:0000313" key="3">
    <source>
        <dbReference type="Proteomes" id="UP000555103"/>
    </source>
</evidence>
<dbReference type="Proteomes" id="UP000555103">
    <property type="component" value="Unassembled WGS sequence"/>
</dbReference>
<evidence type="ECO:0000313" key="2">
    <source>
        <dbReference type="EMBL" id="MBB4038364.1"/>
    </source>
</evidence>
<feature type="signal peptide" evidence="1">
    <location>
        <begin position="1"/>
        <end position="20"/>
    </location>
</feature>
<accession>A0A840CXS1</accession>
<dbReference type="RefSeq" id="WP_183309143.1">
    <property type="nucleotide sequence ID" value="NZ_JACIEP010000038.1"/>
</dbReference>
<sequence>MTYRLLLFSLLSLLAIEVQSSNRFSDKVNMNKFTKEYREIDRDKSNIKKSKANIIKLIMKYSNKYNVDLSINDTIFILETCSVESMTCYGSLWSKKERIDFKIFKKFKILPHNYFKEEEINALFKWDMNIFKSLDEEGRLWLPSSSRDATRIIIGKGEVDIERAEYFYH</sequence>
<gene>
    <name evidence="2" type="ORF">GGR21_004303</name>
</gene>
<comment type="caution">
    <text evidence="2">The sequence shown here is derived from an EMBL/GenBank/DDBJ whole genome shotgun (WGS) entry which is preliminary data.</text>
</comment>